<accession>A0A1J1IDW9</accession>
<protein>
    <submittedName>
        <fullName evidence="1">CLUMA_CG010276, isoform A</fullName>
    </submittedName>
</protein>
<dbReference type="Proteomes" id="UP000183832">
    <property type="component" value="Unassembled WGS sequence"/>
</dbReference>
<gene>
    <name evidence="1" type="ORF">CLUMA_CG010276</name>
</gene>
<proteinExistence type="predicted"/>
<sequence length="60" mass="7021">MLHVVIHNFMRKETETNSFIIVLTASNVVSQVAIRIIIRNERSEQQNEIEVQLELYLPGR</sequence>
<dbReference type="EMBL" id="CVRI01000044">
    <property type="protein sequence ID" value="CRK96641.1"/>
    <property type="molecule type" value="Genomic_DNA"/>
</dbReference>
<reference evidence="1 2" key="1">
    <citation type="submission" date="2015-04" db="EMBL/GenBank/DDBJ databases">
        <authorList>
            <person name="Syromyatnikov M.Y."/>
            <person name="Popov V.N."/>
        </authorList>
    </citation>
    <scope>NUCLEOTIDE SEQUENCE [LARGE SCALE GENOMIC DNA]</scope>
</reference>
<dbReference type="AlphaFoldDB" id="A0A1J1IDW9"/>
<keyword evidence="2" id="KW-1185">Reference proteome</keyword>
<organism evidence="1 2">
    <name type="scientific">Clunio marinus</name>
    <dbReference type="NCBI Taxonomy" id="568069"/>
    <lineage>
        <taxon>Eukaryota</taxon>
        <taxon>Metazoa</taxon>
        <taxon>Ecdysozoa</taxon>
        <taxon>Arthropoda</taxon>
        <taxon>Hexapoda</taxon>
        <taxon>Insecta</taxon>
        <taxon>Pterygota</taxon>
        <taxon>Neoptera</taxon>
        <taxon>Endopterygota</taxon>
        <taxon>Diptera</taxon>
        <taxon>Nematocera</taxon>
        <taxon>Chironomoidea</taxon>
        <taxon>Chironomidae</taxon>
        <taxon>Clunio</taxon>
    </lineage>
</organism>
<evidence type="ECO:0000313" key="2">
    <source>
        <dbReference type="Proteomes" id="UP000183832"/>
    </source>
</evidence>
<evidence type="ECO:0000313" key="1">
    <source>
        <dbReference type="EMBL" id="CRK96641.1"/>
    </source>
</evidence>
<name>A0A1J1IDW9_9DIPT</name>